<gene>
    <name evidence="3" type="ORF">SAMN04488034_10764</name>
</gene>
<protein>
    <submittedName>
        <fullName evidence="3">Uncharacterized protein</fullName>
    </submittedName>
</protein>
<feature type="transmembrane region" description="Helical" evidence="2">
    <location>
        <begin position="44"/>
        <end position="64"/>
    </location>
</feature>
<accession>A0A1H5NZM6</accession>
<keyword evidence="4" id="KW-1185">Reference proteome</keyword>
<dbReference type="AlphaFoldDB" id="A0A1H5NZM6"/>
<evidence type="ECO:0000256" key="2">
    <source>
        <dbReference type="SAM" id="Phobius"/>
    </source>
</evidence>
<keyword evidence="2" id="KW-0472">Membrane</keyword>
<dbReference type="EMBL" id="FNUG01000007">
    <property type="protein sequence ID" value="SEF07133.1"/>
    <property type="molecule type" value="Genomic_DNA"/>
</dbReference>
<feature type="region of interest" description="Disordered" evidence="1">
    <location>
        <begin position="1"/>
        <end position="21"/>
    </location>
</feature>
<keyword evidence="2" id="KW-0812">Transmembrane</keyword>
<sequence>MEPKRFEEQIKEQLQKREIKPSARSWEKLEAGLEQEKKPSGVRFWWTGAAAAIAGVFFFLGTLVNDPGTPAVVEESPKDVRPKEMFEKPEEGIMVASEEPEKEEVLKTEVLPQKKPAQKIDRIAEVTQPVKPAEVEPILISEVRAEKLIAEAVPKPAPVSDAEVEALLNTAMAELEQQEAAYAVQPVDAQELLQEVERELDRNFRQKVFEVLKEGFSKARTAMANRNY</sequence>
<evidence type="ECO:0000313" key="4">
    <source>
        <dbReference type="Proteomes" id="UP000199448"/>
    </source>
</evidence>
<keyword evidence="2" id="KW-1133">Transmembrane helix</keyword>
<name>A0A1H5NZM6_9FLAO</name>
<dbReference type="STRING" id="390640.SAMN04488034_10764"/>
<reference evidence="3 4" key="1">
    <citation type="submission" date="2016-10" db="EMBL/GenBank/DDBJ databases">
        <authorList>
            <person name="de Groot N.N."/>
        </authorList>
    </citation>
    <scope>NUCLEOTIDE SEQUENCE [LARGE SCALE GENOMIC DNA]</scope>
    <source>
        <strain evidence="3 4">DSM 23553</strain>
    </source>
</reference>
<dbReference type="RefSeq" id="WP_093113867.1">
    <property type="nucleotide sequence ID" value="NZ_FNGG01000007.1"/>
</dbReference>
<evidence type="ECO:0000313" key="3">
    <source>
        <dbReference type="EMBL" id="SEF07133.1"/>
    </source>
</evidence>
<evidence type="ECO:0000256" key="1">
    <source>
        <dbReference type="SAM" id="MobiDB-lite"/>
    </source>
</evidence>
<proteinExistence type="predicted"/>
<dbReference type="Proteomes" id="UP000199448">
    <property type="component" value="Unassembled WGS sequence"/>
</dbReference>
<dbReference type="OrthoDB" id="1247025at2"/>
<organism evidence="3 4">
    <name type="scientific">Salinimicrobium catena</name>
    <dbReference type="NCBI Taxonomy" id="390640"/>
    <lineage>
        <taxon>Bacteria</taxon>
        <taxon>Pseudomonadati</taxon>
        <taxon>Bacteroidota</taxon>
        <taxon>Flavobacteriia</taxon>
        <taxon>Flavobacteriales</taxon>
        <taxon>Flavobacteriaceae</taxon>
        <taxon>Salinimicrobium</taxon>
    </lineage>
</organism>